<dbReference type="PANTHER" id="PTHR43685">
    <property type="entry name" value="GLYCOSYLTRANSFERASE"/>
    <property type="match status" value="1"/>
</dbReference>
<dbReference type="CDD" id="cd00761">
    <property type="entry name" value="Glyco_tranf_GTA_type"/>
    <property type="match status" value="1"/>
</dbReference>
<gene>
    <name evidence="2" type="ORF">MECH1_V1_1258</name>
</gene>
<sequence length="320" mass="35673">MDAKLTVGICTYNRAARLPALVRALRDQECPIPFEILLVNNNSQDDTLAVLASLAAQPGARLRYVTEAEQGIVPARNRVLAEARDSDYLVFLDDDELPGPGLLAAAVQEFQTYPSADCLGGRVEVDFSGAGGRPAWLGDELLGFLGGVDYGDQGFWIKDDRTPVWTSNVAYRMALFRNDPSLRFDPRFNRKGKGVVGGEDVHMFLTLLQRGTGIRYCPAMVTRHGVEAWRLYRWYFLRLHAANGYRAGRFEQPPYSRQFLGVPPFLFRQLVRQCQRTVAMLLGARRGTLRQAMNAAHAVGMIAGYHARWRESLAPPESGP</sequence>
<name>A0ABM9NHD9_9GAMM</name>
<dbReference type="Pfam" id="PF00535">
    <property type="entry name" value="Glycos_transf_2"/>
    <property type="match status" value="1"/>
</dbReference>
<dbReference type="InterPro" id="IPR001173">
    <property type="entry name" value="Glyco_trans_2-like"/>
</dbReference>
<dbReference type="Proteomes" id="UP001497493">
    <property type="component" value="Chromosome"/>
</dbReference>
<organism evidence="2 3">
    <name type="scientific">Candidatus Methylocalor cossyra</name>
    <dbReference type="NCBI Taxonomy" id="3108543"/>
    <lineage>
        <taxon>Bacteria</taxon>
        <taxon>Pseudomonadati</taxon>
        <taxon>Pseudomonadota</taxon>
        <taxon>Gammaproteobacteria</taxon>
        <taxon>Methylococcales</taxon>
        <taxon>Methylococcaceae</taxon>
        <taxon>Candidatus Methylocalor</taxon>
    </lineage>
</organism>
<dbReference type="InterPro" id="IPR050834">
    <property type="entry name" value="Glycosyltransf_2"/>
</dbReference>
<dbReference type="Gene3D" id="3.90.550.10">
    <property type="entry name" value="Spore Coat Polysaccharide Biosynthesis Protein SpsA, Chain A"/>
    <property type="match status" value="1"/>
</dbReference>
<dbReference type="RefSeq" id="WP_348759550.1">
    <property type="nucleotide sequence ID" value="NZ_OZ026884.1"/>
</dbReference>
<accession>A0ABM9NHD9</accession>
<reference evidence="2 3" key="1">
    <citation type="submission" date="2024-04" db="EMBL/GenBank/DDBJ databases">
        <authorList>
            <person name="Cremers G."/>
        </authorList>
    </citation>
    <scope>NUCLEOTIDE SEQUENCE [LARGE SCALE GENOMIC DNA]</scope>
    <source>
        <strain evidence="2">MeCH1-AG</strain>
    </source>
</reference>
<evidence type="ECO:0000259" key="1">
    <source>
        <dbReference type="Pfam" id="PF00535"/>
    </source>
</evidence>
<evidence type="ECO:0000313" key="3">
    <source>
        <dbReference type="Proteomes" id="UP001497493"/>
    </source>
</evidence>
<feature type="domain" description="Glycosyltransferase 2-like" evidence="1">
    <location>
        <begin position="6"/>
        <end position="168"/>
    </location>
</feature>
<dbReference type="EMBL" id="OZ026884">
    <property type="protein sequence ID" value="CAL1240034.1"/>
    <property type="molecule type" value="Genomic_DNA"/>
</dbReference>
<evidence type="ECO:0000313" key="2">
    <source>
        <dbReference type="EMBL" id="CAL1240034.1"/>
    </source>
</evidence>
<proteinExistence type="predicted"/>
<protein>
    <submittedName>
        <fullName evidence="2">Glyco_trans_2-like domain-containing protein</fullName>
    </submittedName>
</protein>
<dbReference type="InterPro" id="IPR029044">
    <property type="entry name" value="Nucleotide-diphossugar_trans"/>
</dbReference>
<dbReference type="SUPFAM" id="SSF53448">
    <property type="entry name" value="Nucleotide-diphospho-sugar transferases"/>
    <property type="match status" value="1"/>
</dbReference>
<keyword evidence="3" id="KW-1185">Reference proteome</keyword>
<dbReference type="PANTHER" id="PTHR43685:SF3">
    <property type="entry name" value="SLR2126 PROTEIN"/>
    <property type="match status" value="1"/>
</dbReference>